<name>A0ABP9BET9_9ACTN</name>
<dbReference type="SUPFAM" id="SSF52777">
    <property type="entry name" value="CoA-dependent acyltransferases"/>
    <property type="match status" value="2"/>
</dbReference>
<dbReference type="Gene3D" id="3.30.559.10">
    <property type="entry name" value="Chloramphenicol acetyltransferase-like domain"/>
    <property type="match status" value="1"/>
</dbReference>
<organism evidence="2 3">
    <name type="scientific">Streptomyces sanyensis</name>
    <dbReference type="NCBI Taxonomy" id="568869"/>
    <lineage>
        <taxon>Bacteria</taxon>
        <taxon>Bacillati</taxon>
        <taxon>Actinomycetota</taxon>
        <taxon>Actinomycetes</taxon>
        <taxon>Kitasatosporales</taxon>
        <taxon>Streptomycetaceae</taxon>
        <taxon>Streptomyces</taxon>
    </lineage>
</organism>
<dbReference type="InterPro" id="IPR023213">
    <property type="entry name" value="CAT-like_dom_sf"/>
</dbReference>
<evidence type="ECO:0000313" key="3">
    <source>
        <dbReference type="Proteomes" id="UP001501147"/>
    </source>
</evidence>
<dbReference type="RefSeq" id="WP_345615878.1">
    <property type="nucleotide sequence ID" value="NZ_BAABJV010000020.1"/>
</dbReference>
<dbReference type="PANTHER" id="PTHR45527:SF1">
    <property type="entry name" value="FATTY ACID SYNTHASE"/>
    <property type="match status" value="1"/>
</dbReference>
<keyword evidence="3" id="KW-1185">Reference proteome</keyword>
<proteinExistence type="predicted"/>
<accession>A0ABP9BET9</accession>
<dbReference type="InterPro" id="IPR001242">
    <property type="entry name" value="Condensation_dom"/>
</dbReference>
<dbReference type="Pfam" id="PF00668">
    <property type="entry name" value="Condensation"/>
    <property type="match status" value="1"/>
</dbReference>
<protein>
    <recommendedName>
        <fullName evidence="1">Condensation domain-containing protein</fullName>
    </recommendedName>
</protein>
<dbReference type="Proteomes" id="UP001501147">
    <property type="component" value="Unassembled WGS sequence"/>
</dbReference>
<sequence>MPGTPQRAENAPELTAAQREVLAAQRADPENTTYNVGQYLDLRGPLDAGLLQEAVRRTLTEAPGLHLRFRGGEGRVLAEHAPFAPEAWRLHRLDTSGAADPVDSAIALVRDQLACPPRLDAPTGEADAPAAPLTGMVLVRVGERRHLLVQYFHRIAVDGYGVCLLTHRIAALYRTARRGDPPPACPFAPMRLLVEAERAYAGSAAEAADRAYWARHAAEPPRAALPRPRPAPDAHRIRRRTVRVAGAGAASLEAAVRGARVTWAEAVTAALAAQLHLEDDGHEPVMRMYATARTAPGALRVPGAAVNVLPLRAPVGPGDSFRAVLARVAAEFRAARAHQLYRRPPGASGAPPSGVLLNLRPFDTSPDFGDVSARVVPLASGPVEDLSLSAVRDPGGGLRIDLDANGGAYGHEELAGLAARYAELLARLCAQPDRPLSALAAPAP</sequence>
<reference evidence="3" key="1">
    <citation type="journal article" date="2019" name="Int. J. Syst. Evol. Microbiol.">
        <title>The Global Catalogue of Microorganisms (GCM) 10K type strain sequencing project: providing services to taxonomists for standard genome sequencing and annotation.</title>
        <authorList>
            <consortium name="The Broad Institute Genomics Platform"/>
            <consortium name="The Broad Institute Genome Sequencing Center for Infectious Disease"/>
            <person name="Wu L."/>
            <person name="Ma J."/>
        </authorList>
    </citation>
    <scope>NUCLEOTIDE SEQUENCE [LARGE SCALE GENOMIC DNA]</scope>
    <source>
        <strain evidence="3">JCM 18324</strain>
    </source>
</reference>
<evidence type="ECO:0000259" key="1">
    <source>
        <dbReference type="Pfam" id="PF00668"/>
    </source>
</evidence>
<gene>
    <name evidence="2" type="ORF">GCM10023329_51760</name>
</gene>
<dbReference type="EMBL" id="BAABJV010000020">
    <property type="protein sequence ID" value="GAA4793113.1"/>
    <property type="molecule type" value="Genomic_DNA"/>
</dbReference>
<dbReference type="Gene3D" id="3.30.559.30">
    <property type="entry name" value="Nonribosomal peptide synthetase, condensation domain"/>
    <property type="match status" value="1"/>
</dbReference>
<evidence type="ECO:0000313" key="2">
    <source>
        <dbReference type="EMBL" id="GAA4793113.1"/>
    </source>
</evidence>
<feature type="domain" description="Condensation" evidence="1">
    <location>
        <begin position="13"/>
        <end position="341"/>
    </location>
</feature>
<comment type="caution">
    <text evidence="2">The sequence shown here is derived from an EMBL/GenBank/DDBJ whole genome shotgun (WGS) entry which is preliminary data.</text>
</comment>
<dbReference type="PANTHER" id="PTHR45527">
    <property type="entry name" value="NONRIBOSOMAL PEPTIDE SYNTHETASE"/>
    <property type="match status" value="1"/>
</dbReference>